<name>A0ABS8FV92_9FIRM</name>
<organism evidence="1 2">
    <name type="scientific">Ruminococcus turbiniformis</name>
    <dbReference type="NCBI Taxonomy" id="2881258"/>
    <lineage>
        <taxon>Bacteria</taxon>
        <taxon>Bacillati</taxon>
        <taxon>Bacillota</taxon>
        <taxon>Clostridia</taxon>
        <taxon>Eubacteriales</taxon>
        <taxon>Oscillospiraceae</taxon>
        <taxon>Ruminococcus</taxon>
    </lineage>
</organism>
<comment type="caution">
    <text evidence="1">The sequence shown here is derived from an EMBL/GenBank/DDBJ whole genome shotgun (WGS) entry which is preliminary data.</text>
</comment>
<reference evidence="1 2" key="1">
    <citation type="submission" date="2021-10" db="EMBL/GenBank/DDBJ databases">
        <title>Anaerobic single-cell dispensing facilitates the cultivation of human gut bacteria.</title>
        <authorList>
            <person name="Afrizal A."/>
        </authorList>
    </citation>
    <scope>NUCLEOTIDE SEQUENCE [LARGE SCALE GENOMIC DNA]</scope>
    <source>
        <strain evidence="1 2">CLA-AA-H200</strain>
    </source>
</reference>
<evidence type="ECO:0000313" key="1">
    <source>
        <dbReference type="EMBL" id="MCC2253971.1"/>
    </source>
</evidence>
<gene>
    <name evidence="1" type="ORF">LKD70_05895</name>
</gene>
<dbReference type="InterPro" id="IPR046169">
    <property type="entry name" value="DUF6171"/>
</dbReference>
<dbReference type="EMBL" id="JAJEQX010000007">
    <property type="protein sequence ID" value="MCC2253971.1"/>
    <property type="molecule type" value="Genomic_DNA"/>
</dbReference>
<evidence type="ECO:0000313" key="2">
    <source>
        <dbReference type="Proteomes" id="UP001198151"/>
    </source>
</evidence>
<dbReference type="Proteomes" id="UP001198151">
    <property type="component" value="Unassembled WGS sequence"/>
</dbReference>
<dbReference type="Pfam" id="PF19668">
    <property type="entry name" value="DUF6171"/>
    <property type="match status" value="1"/>
</dbReference>
<keyword evidence="2" id="KW-1185">Reference proteome</keyword>
<proteinExistence type="predicted"/>
<sequence>MENEWYRGCRKCLLRDLTEKEYFRNMYVYISNLPEEDRTPEEEYERRLSKCRECDHLLSGMCRICGCFVEMRAAIVVRHCPDSTPEW</sequence>
<dbReference type="RefSeq" id="WP_087149891.1">
    <property type="nucleotide sequence ID" value="NZ_JAJEQX010000007.1"/>
</dbReference>
<accession>A0ABS8FV92</accession>
<protein>
    <submittedName>
        <fullName evidence="1">DUF6171 family protein</fullName>
    </submittedName>
</protein>